<dbReference type="InterPro" id="IPR006448">
    <property type="entry name" value="Phage_term_ssu_P27"/>
</dbReference>
<evidence type="ECO:0000313" key="2">
    <source>
        <dbReference type="Proteomes" id="UP001467674"/>
    </source>
</evidence>
<dbReference type="EMBL" id="JBEOME010000002">
    <property type="protein sequence ID" value="MER3120807.1"/>
    <property type="molecule type" value="Genomic_DNA"/>
</dbReference>
<dbReference type="RefSeq" id="WP_350385262.1">
    <property type="nucleotide sequence ID" value="NZ_JBEOME010000002.1"/>
</dbReference>
<name>A0ABV1S2P7_BACAB</name>
<evidence type="ECO:0000313" key="1">
    <source>
        <dbReference type="EMBL" id="MER3120807.1"/>
    </source>
</evidence>
<sequence>MANPTASKLREYLGTNYKESDEELIALYIDTHKFYRKLKKEVDEGPLMMEHVNKAGAKNLVKNPLAIELTKTVATLNTLLKSLGLTPAQRREVVSGGDGNDDDFDRF</sequence>
<keyword evidence="2" id="KW-1185">Reference proteome</keyword>
<dbReference type="Proteomes" id="UP001467674">
    <property type="component" value="Unassembled WGS sequence"/>
</dbReference>
<gene>
    <name evidence="1" type="ORF">ABQG71_06345</name>
</gene>
<organism evidence="1 2">
    <name type="scientific">Bacillus altitudinis</name>
    <dbReference type="NCBI Taxonomy" id="293387"/>
    <lineage>
        <taxon>Bacteria</taxon>
        <taxon>Bacillati</taxon>
        <taxon>Bacillota</taxon>
        <taxon>Bacilli</taxon>
        <taxon>Bacillales</taxon>
        <taxon>Bacillaceae</taxon>
        <taxon>Bacillus</taxon>
    </lineage>
</organism>
<comment type="caution">
    <text evidence="1">The sequence shown here is derived from an EMBL/GenBank/DDBJ whole genome shotgun (WGS) entry which is preliminary data.</text>
</comment>
<accession>A0ABV1S2P7</accession>
<protein>
    <submittedName>
        <fullName evidence="1">P27 family phage terminase small subunit</fullName>
    </submittedName>
</protein>
<proteinExistence type="predicted"/>
<reference evidence="1 2" key="1">
    <citation type="submission" date="2024-06" db="EMBL/GenBank/DDBJ databases">
        <title>Construction of an artificial bacterial consortium using nitrogen cycle bacteria from Cuatro Cienegas Basin and a mangrove forest.</title>
        <authorList>
            <person name="Aguilera-Najera D."/>
            <person name="Marquez-Cianci L."/>
            <person name="Martinez-Perez E."/>
            <person name="Rosas-Barrera M."/>
            <person name="Rodriguez-Cruz U.E."/>
            <person name="Tapia-Lopez R."/>
            <person name="Eguiarte L.E."/>
            <person name="Souza-Saldivar V."/>
        </authorList>
    </citation>
    <scope>NUCLEOTIDE SEQUENCE [LARGE SCALE GENOMIC DNA]</scope>
    <source>
        <strain evidence="1 2">S14-15</strain>
    </source>
</reference>
<dbReference type="Pfam" id="PF05119">
    <property type="entry name" value="Terminase_4"/>
    <property type="match status" value="1"/>
</dbReference>